<feature type="domain" description="FAR1" evidence="2">
    <location>
        <begin position="132"/>
        <end position="218"/>
    </location>
</feature>
<keyword evidence="4" id="KW-1185">Reference proteome</keyword>
<dbReference type="AlphaFoldDB" id="A0A0E0E5E7"/>
<reference evidence="3" key="2">
    <citation type="submission" date="2018-05" db="EMBL/GenBank/DDBJ databases">
        <title>OmerRS3 (Oryza meridionalis Reference Sequence Version 3).</title>
        <authorList>
            <person name="Zhang J."/>
            <person name="Kudrna D."/>
            <person name="Lee S."/>
            <person name="Talag J."/>
            <person name="Welchert J."/>
            <person name="Wing R.A."/>
        </authorList>
    </citation>
    <scope>NUCLEOTIDE SEQUENCE [LARGE SCALE GENOMIC DNA]</scope>
    <source>
        <strain evidence="3">cv. OR44</strain>
    </source>
</reference>
<sequence>MAVAMRVTATHVQETDGGDDDTTTCVQERVAAAGSGDTDARSNTAEIDGASAAQIDHEAEVLGPIDRDSRSNFTDDAMKDQATAHHQFSSDDENLEDCMNEENDFSVDELTPASHNIPKTGMTFKSENEAYDFYNAYARNVGFSIRKCHGKTRPDKTLCAKYFVCSNEGQKSTHSTHETKKERASTRSSCQAFVRFTISRDGIWTVRKVELGHNHPLVSPDKSHISNTCPNNTMPARTNAMQDSSLMFYPAVQGEFTNLLFQQHPETSGLIIPRRLDFDKSTS</sequence>
<dbReference type="HOGENOM" id="CLU_984781_0_0_1"/>
<evidence type="ECO:0000256" key="1">
    <source>
        <dbReference type="SAM" id="MobiDB-lite"/>
    </source>
</evidence>
<dbReference type="PANTHER" id="PTHR46328:SF27">
    <property type="entry name" value="OS12G0287500 PROTEIN"/>
    <property type="match status" value="1"/>
</dbReference>
<proteinExistence type="predicted"/>
<dbReference type="Gramene" id="OMERI06G25120.1">
    <property type="protein sequence ID" value="OMERI06G25120.1"/>
    <property type="gene ID" value="OMERI06G25120"/>
</dbReference>
<evidence type="ECO:0000259" key="2">
    <source>
        <dbReference type="Pfam" id="PF03101"/>
    </source>
</evidence>
<evidence type="ECO:0000313" key="4">
    <source>
        <dbReference type="Proteomes" id="UP000008021"/>
    </source>
</evidence>
<protein>
    <recommendedName>
        <fullName evidence="2">FAR1 domain-containing protein</fullName>
    </recommendedName>
</protein>
<dbReference type="EnsemblPlants" id="OMERI06G25120.1">
    <property type="protein sequence ID" value="OMERI06G25120.1"/>
    <property type="gene ID" value="OMERI06G25120"/>
</dbReference>
<feature type="region of interest" description="Disordered" evidence="1">
    <location>
        <begin position="1"/>
        <end position="22"/>
    </location>
</feature>
<name>A0A0E0E5E7_9ORYZ</name>
<accession>A0A0E0E5E7</accession>
<evidence type="ECO:0000313" key="3">
    <source>
        <dbReference type="EnsemblPlants" id="OMERI06G25120.1"/>
    </source>
</evidence>
<reference evidence="3" key="1">
    <citation type="submission" date="2015-04" db="UniProtKB">
        <authorList>
            <consortium name="EnsemblPlants"/>
        </authorList>
    </citation>
    <scope>IDENTIFICATION</scope>
</reference>
<organism evidence="3">
    <name type="scientific">Oryza meridionalis</name>
    <dbReference type="NCBI Taxonomy" id="40149"/>
    <lineage>
        <taxon>Eukaryota</taxon>
        <taxon>Viridiplantae</taxon>
        <taxon>Streptophyta</taxon>
        <taxon>Embryophyta</taxon>
        <taxon>Tracheophyta</taxon>
        <taxon>Spermatophyta</taxon>
        <taxon>Magnoliopsida</taxon>
        <taxon>Liliopsida</taxon>
        <taxon>Poales</taxon>
        <taxon>Poaceae</taxon>
        <taxon>BOP clade</taxon>
        <taxon>Oryzoideae</taxon>
        <taxon>Oryzeae</taxon>
        <taxon>Oryzinae</taxon>
        <taxon>Oryza</taxon>
    </lineage>
</organism>
<dbReference type="PANTHER" id="PTHR46328">
    <property type="entry name" value="FAR-RED IMPAIRED RESPONSIVE (FAR1) FAMILY PROTEIN-RELATED"/>
    <property type="match status" value="1"/>
</dbReference>
<dbReference type="Pfam" id="PF03101">
    <property type="entry name" value="FAR1"/>
    <property type="match status" value="1"/>
</dbReference>
<dbReference type="Proteomes" id="UP000008021">
    <property type="component" value="Chromosome 6"/>
</dbReference>
<dbReference type="InterPro" id="IPR004330">
    <property type="entry name" value="FAR1_DNA_bnd_dom"/>
</dbReference>
<dbReference type="STRING" id="40149.A0A0E0E5E7"/>